<organism evidence="1 2">
    <name type="scientific">Zalaria obscura</name>
    <dbReference type="NCBI Taxonomy" id="2024903"/>
    <lineage>
        <taxon>Eukaryota</taxon>
        <taxon>Fungi</taxon>
        <taxon>Dikarya</taxon>
        <taxon>Ascomycota</taxon>
        <taxon>Pezizomycotina</taxon>
        <taxon>Dothideomycetes</taxon>
        <taxon>Dothideomycetidae</taxon>
        <taxon>Dothideales</taxon>
        <taxon>Zalariaceae</taxon>
        <taxon>Zalaria</taxon>
    </lineage>
</organism>
<reference evidence="1" key="1">
    <citation type="submission" date="2024-02" db="EMBL/GenBank/DDBJ databases">
        <title>Metagenome Assembled Genome of Zalaria obscura JY119.</title>
        <authorList>
            <person name="Vighnesh L."/>
            <person name="Jagadeeshwari U."/>
            <person name="Venkata Ramana C."/>
            <person name="Sasikala C."/>
        </authorList>
    </citation>
    <scope>NUCLEOTIDE SEQUENCE</scope>
    <source>
        <strain evidence="1">JY119</strain>
    </source>
</reference>
<keyword evidence="2" id="KW-1185">Reference proteome</keyword>
<name>A0ACC3S3Y3_9PEZI</name>
<sequence>MPIGHMPAEKPAISKVIVAFNQFDAIAFGEAQFVRTARIKVVARSFLMCAIVPVELVMAEKDNGRSNSPTSGESNVLRRKMQQSSRI</sequence>
<accession>A0ACC3S3Y3</accession>
<protein>
    <submittedName>
        <fullName evidence="1">Uncharacterized protein</fullName>
    </submittedName>
</protein>
<proteinExistence type="predicted"/>
<dbReference type="Proteomes" id="UP001320706">
    <property type="component" value="Unassembled WGS sequence"/>
</dbReference>
<evidence type="ECO:0000313" key="2">
    <source>
        <dbReference type="Proteomes" id="UP001320706"/>
    </source>
</evidence>
<gene>
    <name evidence="1" type="ORF">M8818_007496</name>
</gene>
<evidence type="ECO:0000313" key="1">
    <source>
        <dbReference type="EMBL" id="KAK8194307.1"/>
    </source>
</evidence>
<comment type="caution">
    <text evidence="1">The sequence shown here is derived from an EMBL/GenBank/DDBJ whole genome shotgun (WGS) entry which is preliminary data.</text>
</comment>
<dbReference type="EMBL" id="JAMKPW020000043">
    <property type="protein sequence ID" value="KAK8194307.1"/>
    <property type="molecule type" value="Genomic_DNA"/>
</dbReference>